<evidence type="ECO:0000313" key="1">
    <source>
        <dbReference type="EMBL" id="KTF05821.1"/>
    </source>
</evidence>
<sequence length="31" mass="3624">MDAYKESFNSKQDVMVIAPDSDFFKYMNQSS</sequence>
<gene>
    <name evidence="1" type="ORF">MGSAQ_002682</name>
</gene>
<dbReference type="AlphaFoldDB" id="A0A1B6NRB0"/>
<dbReference type="EMBL" id="AYSL01001542">
    <property type="protein sequence ID" value="KTF05821.1"/>
    <property type="molecule type" value="Genomic_DNA"/>
</dbReference>
<comment type="caution">
    <text evidence="1">The sequence shown here is derived from an EMBL/GenBank/DDBJ whole genome shotgun (WGS) entry which is preliminary data.</text>
</comment>
<reference evidence="1" key="1">
    <citation type="submission" date="2013-11" db="EMBL/GenBank/DDBJ databases">
        <title>Microbial diversity, functional groups and degradation webs in Northern and Southern Mediterranean and Red Sea marine crude oil polluted sites.</title>
        <authorList>
            <person name="Daffonchio D."/>
            <person name="Mapelli F."/>
            <person name="Ferrer M."/>
            <person name="Richter M."/>
            <person name="Cherif A."/>
            <person name="Malkawi H.I."/>
            <person name="Yakimov M.M."/>
            <person name="Abdel-Fattah Y.R."/>
            <person name="Blaghen M."/>
            <person name="Golyshin P.N."/>
            <person name="Kalogerakis N."/>
            <person name="Boon N."/>
            <person name="Magagnini M."/>
            <person name="Fava F."/>
        </authorList>
    </citation>
    <scope>NUCLEOTIDE SEQUENCE</scope>
</reference>
<proteinExistence type="predicted"/>
<protein>
    <submittedName>
        <fullName evidence="1">Uncharacterized protein</fullName>
    </submittedName>
</protein>
<name>A0A1B6NRB0_9ZZZZ</name>
<organism evidence="1">
    <name type="scientific">marine sediment metagenome</name>
    <dbReference type="NCBI Taxonomy" id="412755"/>
    <lineage>
        <taxon>unclassified sequences</taxon>
        <taxon>metagenomes</taxon>
        <taxon>ecological metagenomes</taxon>
    </lineage>
</organism>
<accession>A0A1B6NRB0</accession>
<feature type="non-terminal residue" evidence="1">
    <location>
        <position position="31"/>
    </location>
</feature>